<dbReference type="RefSeq" id="WP_211852597.1">
    <property type="nucleotide sequence ID" value="NZ_JAAGBB010000011.1"/>
</dbReference>
<evidence type="ECO:0000313" key="2">
    <source>
        <dbReference type="Proteomes" id="UP001196870"/>
    </source>
</evidence>
<comment type="caution">
    <text evidence="1">The sequence shown here is derived from an EMBL/GenBank/DDBJ whole genome shotgun (WGS) entry which is preliminary data.</text>
</comment>
<name>A0ABS5EXA9_9PROT</name>
<protein>
    <submittedName>
        <fullName evidence="1">Uncharacterized protein</fullName>
    </submittedName>
</protein>
<organism evidence="1 2">
    <name type="scientific">Plastoroseomonas hellenica</name>
    <dbReference type="NCBI Taxonomy" id="2687306"/>
    <lineage>
        <taxon>Bacteria</taxon>
        <taxon>Pseudomonadati</taxon>
        <taxon>Pseudomonadota</taxon>
        <taxon>Alphaproteobacteria</taxon>
        <taxon>Acetobacterales</taxon>
        <taxon>Acetobacteraceae</taxon>
        <taxon>Plastoroseomonas</taxon>
    </lineage>
</organism>
<accession>A0ABS5EXA9</accession>
<proteinExistence type="predicted"/>
<sequence>MTTALILDLVQWVADAPRPYGPAQEAWRTSCPRLTIWEDAVDGGLIGFRKDGDGEVEVVATQRGLAALAEAGRVAQPAG</sequence>
<keyword evidence="2" id="KW-1185">Reference proteome</keyword>
<reference evidence="2" key="1">
    <citation type="journal article" date="2021" name="Syst. Appl. Microbiol.">
        <title>Roseomonas hellenica sp. nov., isolated from roots of wild-growing Alkanna tinctoria.</title>
        <authorList>
            <person name="Rat A."/>
            <person name="Naranjo H.D."/>
            <person name="Lebbe L."/>
            <person name="Cnockaert M."/>
            <person name="Krigas N."/>
            <person name="Grigoriadou K."/>
            <person name="Maloupa E."/>
            <person name="Willems A."/>
        </authorList>
    </citation>
    <scope>NUCLEOTIDE SEQUENCE [LARGE SCALE GENOMIC DNA]</scope>
    <source>
        <strain evidence="2">LMG 31523</strain>
    </source>
</reference>
<evidence type="ECO:0000313" key="1">
    <source>
        <dbReference type="EMBL" id="MBR0664929.1"/>
    </source>
</evidence>
<dbReference type="EMBL" id="JAAGBB010000011">
    <property type="protein sequence ID" value="MBR0664929.1"/>
    <property type="molecule type" value="Genomic_DNA"/>
</dbReference>
<gene>
    <name evidence="1" type="ORF">GXW71_11245</name>
</gene>
<dbReference type="Proteomes" id="UP001196870">
    <property type="component" value="Unassembled WGS sequence"/>
</dbReference>